<dbReference type="EMBL" id="CAJZBQ010000022">
    <property type="protein sequence ID" value="CAG9319162.1"/>
    <property type="molecule type" value="Genomic_DNA"/>
</dbReference>
<evidence type="ECO:0000313" key="2">
    <source>
        <dbReference type="Proteomes" id="UP001162131"/>
    </source>
</evidence>
<dbReference type="AlphaFoldDB" id="A0AAU9IWE1"/>
<evidence type="ECO:0000313" key="1">
    <source>
        <dbReference type="EMBL" id="CAG9319162.1"/>
    </source>
</evidence>
<proteinExistence type="predicted"/>
<protein>
    <submittedName>
        <fullName evidence="1">Uncharacterized protein</fullName>
    </submittedName>
</protein>
<sequence length="78" mass="9110">MSDIIALALTSEIFIESEVIMNALLFKFWWIIFVIDSSDRETIGKLPENSIILWAVNISEIKQDLEEKLFLEAYCRKN</sequence>
<reference evidence="1" key="1">
    <citation type="submission" date="2021-09" db="EMBL/GenBank/DDBJ databases">
        <authorList>
            <consortium name="AG Swart"/>
            <person name="Singh M."/>
            <person name="Singh A."/>
            <person name="Seah K."/>
            <person name="Emmerich C."/>
        </authorList>
    </citation>
    <scope>NUCLEOTIDE SEQUENCE</scope>
    <source>
        <strain evidence="1">ATCC30299</strain>
    </source>
</reference>
<keyword evidence="2" id="KW-1185">Reference proteome</keyword>
<dbReference type="Proteomes" id="UP001162131">
    <property type="component" value="Unassembled WGS sequence"/>
</dbReference>
<organism evidence="1 2">
    <name type="scientific">Blepharisma stoltei</name>
    <dbReference type="NCBI Taxonomy" id="1481888"/>
    <lineage>
        <taxon>Eukaryota</taxon>
        <taxon>Sar</taxon>
        <taxon>Alveolata</taxon>
        <taxon>Ciliophora</taxon>
        <taxon>Postciliodesmatophora</taxon>
        <taxon>Heterotrichea</taxon>
        <taxon>Heterotrichida</taxon>
        <taxon>Blepharismidae</taxon>
        <taxon>Blepharisma</taxon>
    </lineage>
</organism>
<comment type="caution">
    <text evidence="1">The sequence shown here is derived from an EMBL/GenBank/DDBJ whole genome shotgun (WGS) entry which is preliminary data.</text>
</comment>
<name>A0AAU9IWE1_9CILI</name>
<accession>A0AAU9IWE1</accession>
<gene>
    <name evidence="1" type="ORF">BSTOLATCC_MIC23371</name>
</gene>